<dbReference type="EMBL" id="CP136521">
    <property type="protein sequence ID" value="WOD44293.1"/>
    <property type="molecule type" value="Genomic_DNA"/>
</dbReference>
<dbReference type="Gene3D" id="2.120.10.30">
    <property type="entry name" value="TolB, C-terminal domain"/>
    <property type="match status" value="1"/>
</dbReference>
<dbReference type="KEGG" id="hws:RNZ46_03295"/>
<name>A0AA97HRW7_9FLAO</name>
<sequence>MKLCCYLLLFVGCFGFSQTERYKITNLEINNVHPHFGLMYANANTIIFTSYQLNKKGKVKKIARNPVLTIFKGEFAANGQIANITPIDIDAQFGMSHITSATISPNGKQLYLTTNYNDKNRPEGNFKDTNFHIKVGEYNEALGWTNFKVLPFCKPKFSYAHPSLSADGKTLYFIANIRGGKETTKGGSDIFKVEILENGKYSEPKNLGSKVNSYSREMFPFISADNTLYFASNRPNGHGGFDIYKSEIHTDGTFLKATKMPKPINSNKDDFSFIIDAQNKTGYFSSKRIEGKGDDDVYYFTIN</sequence>
<reference evidence="2" key="1">
    <citation type="submission" date="2024-06" db="EMBL/GenBank/DDBJ databases">
        <title>Hwangdonia haimaensis gen. nov., sp. nov., a member of the family Flavobacteriaceae isolated from the haima cold seep.</title>
        <authorList>
            <person name="Li J."/>
        </authorList>
    </citation>
    <scope>NUCLEOTIDE SEQUENCE [LARGE SCALE GENOMIC DNA]</scope>
    <source>
        <strain evidence="2">SCSIO 19198</strain>
    </source>
</reference>
<evidence type="ECO:0000313" key="1">
    <source>
        <dbReference type="EMBL" id="WOD44293.1"/>
    </source>
</evidence>
<accession>A0AA97HRW7</accession>
<dbReference type="InterPro" id="IPR011042">
    <property type="entry name" value="6-blade_b-propeller_TolB-like"/>
</dbReference>
<dbReference type="SUPFAM" id="SSF82171">
    <property type="entry name" value="DPP6 N-terminal domain-like"/>
    <property type="match status" value="1"/>
</dbReference>
<dbReference type="InterPro" id="IPR011659">
    <property type="entry name" value="WD40"/>
</dbReference>
<evidence type="ECO:0000313" key="2">
    <source>
        <dbReference type="Proteomes" id="UP001302486"/>
    </source>
</evidence>
<evidence type="ECO:0008006" key="3">
    <source>
        <dbReference type="Google" id="ProtNLM"/>
    </source>
</evidence>
<organism evidence="1 2">
    <name type="scientific">Hwangdonia lutea</name>
    <dbReference type="NCBI Taxonomy" id="3075823"/>
    <lineage>
        <taxon>Bacteria</taxon>
        <taxon>Pseudomonadati</taxon>
        <taxon>Bacteroidota</taxon>
        <taxon>Flavobacteriia</taxon>
        <taxon>Flavobacteriales</taxon>
        <taxon>Flavobacteriaceae</taxon>
        <taxon>Hwangdonia</taxon>
    </lineage>
</organism>
<dbReference type="AlphaFoldDB" id="A0AA97HRW7"/>
<dbReference type="Pfam" id="PF07676">
    <property type="entry name" value="PD40"/>
    <property type="match status" value="2"/>
</dbReference>
<dbReference type="RefSeq" id="WP_316983964.1">
    <property type="nucleotide sequence ID" value="NZ_CP136521.1"/>
</dbReference>
<protein>
    <recommendedName>
        <fullName evidence="3">WD40 repeat protein</fullName>
    </recommendedName>
</protein>
<dbReference type="Proteomes" id="UP001302486">
    <property type="component" value="Chromosome"/>
</dbReference>
<gene>
    <name evidence="1" type="ORF">RNZ46_03295</name>
</gene>
<keyword evidence="2" id="KW-1185">Reference proteome</keyword>
<proteinExistence type="predicted"/>